<keyword evidence="3" id="KW-1185">Reference proteome</keyword>
<dbReference type="EMBL" id="JAAGNC010000052">
    <property type="protein sequence ID" value="NEC55427.1"/>
    <property type="molecule type" value="Genomic_DNA"/>
</dbReference>
<sequence>MAPRLANLVTAAGQPARLARFWSDLLGWQFATESPDEATVQPPPADGCDLTLAFAATARPKITKNRLHLDLSSTSGENQRETVARAVSLGARPIDIGQHNVPWIVLADPEDNEFCVLEPREEYANSGAVAAIVVDAQAPARLARFWSPLTAWPITADEPAITTLRNPTGRGPTLEFLRVNTPKHGENRLRLDLYGDHPAETARIQAAGARLIGTTQPNAFQADFTDPEDNEFRLLFPR</sequence>
<dbReference type="RefSeq" id="WP_067577769.1">
    <property type="nucleotide sequence ID" value="NZ_JAAGNC010000052.1"/>
</dbReference>
<dbReference type="InterPro" id="IPR029068">
    <property type="entry name" value="Glyas_Bleomycin-R_OHBP_Dase"/>
</dbReference>
<accession>A0ABX0BQ25</accession>
<dbReference type="Gene3D" id="3.10.180.10">
    <property type="entry name" value="2,3-Dihydroxybiphenyl 1,2-Dioxygenase, domain 1"/>
    <property type="match status" value="2"/>
</dbReference>
<proteinExistence type="predicted"/>
<feature type="domain" description="VOC" evidence="1">
    <location>
        <begin position="4"/>
        <end position="119"/>
    </location>
</feature>
<dbReference type="SUPFAM" id="SSF54593">
    <property type="entry name" value="Glyoxalase/Bleomycin resistance protein/Dihydroxybiphenyl dioxygenase"/>
    <property type="match status" value="2"/>
</dbReference>
<dbReference type="InterPro" id="IPR037523">
    <property type="entry name" value="VOC_core"/>
</dbReference>
<dbReference type="CDD" id="cd06587">
    <property type="entry name" value="VOC"/>
    <property type="match status" value="1"/>
</dbReference>
<organism evidence="2 3">
    <name type="scientific">Amycolatopsis rubida</name>
    <dbReference type="NCBI Taxonomy" id="112413"/>
    <lineage>
        <taxon>Bacteria</taxon>
        <taxon>Bacillati</taxon>
        <taxon>Actinomycetota</taxon>
        <taxon>Actinomycetes</taxon>
        <taxon>Pseudonocardiales</taxon>
        <taxon>Pseudonocardiaceae</taxon>
        <taxon>Amycolatopsis</taxon>
    </lineage>
</organism>
<evidence type="ECO:0000313" key="3">
    <source>
        <dbReference type="Proteomes" id="UP000470404"/>
    </source>
</evidence>
<dbReference type="PANTHER" id="PTHR35908">
    <property type="entry name" value="HYPOTHETICAL FUSION PROTEIN"/>
    <property type="match status" value="1"/>
</dbReference>
<reference evidence="2 3" key="1">
    <citation type="submission" date="2020-01" db="EMBL/GenBank/DDBJ databases">
        <title>Insect and environment-associated Actinomycetes.</title>
        <authorList>
            <person name="Currrie C."/>
            <person name="Chevrette M."/>
            <person name="Carlson C."/>
            <person name="Stubbendieck R."/>
            <person name="Wendt-Pienkowski E."/>
        </authorList>
    </citation>
    <scope>NUCLEOTIDE SEQUENCE [LARGE SCALE GENOMIC DNA]</scope>
    <source>
        <strain evidence="2 3">SID8386</strain>
    </source>
</reference>
<gene>
    <name evidence="2" type="ORF">G3I59_07390</name>
</gene>
<dbReference type="InterPro" id="IPR041581">
    <property type="entry name" value="Glyoxalase_6"/>
</dbReference>
<dbReference type="PANTHER" id="PTHR35908:SF1">
    <property type="entry name" value="CONSERVED PROTEIN"/>
    <property type="match status" value="1"/>
</dbReference>
<dbReference type="Pfam" id="PF18029">
    <property type="entry name" value="Glyoxalase_6"/>
    <property type="match status" value="2"/>
</dbReference>
<dbReference type="Proteomes" id="UP000470404">
    <property type="component" value="Unassembled WGS sequence"/>
</dbReference>
<dbReference type="PROSITE" id="PS51819">
    <property type="entry name" value="VOC"/>
    <property type="match status" value="1"/>
</dbReference>
<protein>
    <submittedName>
        <fullName evidence="2">VOC family protein</fullName>
    </submittedName>
</protein>
<evidence type="ECO:0000259" key="1">
    <source>
        <dbReference type="PROSITE" id="PS51819"/>
    </source>
</evidence>
<name>A0ABX0BQ25_9PSEU</name>
<evidence type="ECO:0000313" key="2">
    <source>
        <dbReference type="EMBL" id="NEC55427.1"/>
    </source>
</evidence>
<comment type="caution">
    <text evidence="2">The sequence shown here is derived from an EMBL/GenBank/DDBJ whole genome shotgun (WGS) entry which is preliminary data.</text>
</comment>